<feature type="region of interest" description="Disordered" evidence="9">
    <location>
        <begin position="262"/>
        <end position="307"/>
    </location>
</feature>
<dbReference type="InterPro" id="IPR011009">
    <property type="entry name" value="Kinase-like_dom_sf"/>
</dbReference>
<comment type="similarity">
    <text evidence="1">Belongs to the protein kinase superfamily. CAMK Ser/Thr protein kinase family.</text>
</comment>
<dbReference type="PANTHER" id="PTHR24342">
    <property type="entry name" value="SERINE/THREONINE-PROTEIN KINASE 17"/>
    <property type="match status" value="1"/>
</dbReference>
<feature type="compositionally biased region" description="Polar residues" evidence="9">
    <location>
        <begin position="284"/>
        <end position="307"/>
    </location>
</feature>
<dbReference type="Pfam" id="PF00069">
    <property type="entry name" value="Pkinase"/>
    <property type="match status" value="1"/>
</dbReference>
<keyword evidence="6 7" id="KW-0067">ATP-binding</keyword>
<comment type="caution">
    <text evidence="11">The sequence shown here is derived from an EMBL/GenBank/DDBJ whole genome shotgun (WGS) entry which is preliminary data.</text>
</comment>
<dbReference type="GO" id="GO:0005634">
    <property type="term" value="C:nucleus"/>
    <property type="evidence" value="ECO:0007669"/>
    <property type="project" value="TreeGrafter"/>
</dbReference>
<dbReference type="Gene3D" id="3.30.200.20">
    <property type="entry name" value="Phosphorylase Kinase, domain 1"/>
    <property type="match status" value="1"/>
</dbReference>
<feature type="non-terminal residue" evidence="11">
    <location>
        <position position="794"/>
    </location>
</feature>
<dbReference type="PROSITE" id="PS00108">
    <property type="entry name" value="PROTEIN_KINASE_ST"/>
    <property type="match status" value="1"/>
</dbReference>
<feature type="domain" description="Protein kinase" evidence="10">
    <location>
        <begin position="486"/>
        <end position="741"/>
    </location>
</feature>
<feature type="compositionally biased region" description="Basic and acidic residues" evidence="9">
    <location>
        <begin position="180"/>
        <end position="192"/>
    </location>
</feature>
<accession>A0A7K4XCP3</accession>
<gene>
    <name evidence="11" type="primary">Mylk3</name>
    <name evidence="11" type="ORF">REGSAT_R07253</name>
</gene>
<keyword evidence="2" id="KW-0723">Serine/threonine-protein kinase</keyword>
<dbReference type="Proteomes" id="UP000529728">
    <property type="component" value="Unassembled WGS sequence"/>
</dbReference>
<evidence type="ECO:0000259" key="10">
    <source>
        <dbReference type="PROSITE" id="PS50011"/>
    </source>
</evidence>
<feature type="compositionally biased region" description="Basic and acidic residues" evidence="9">
    <location>
        <begin position="145"/>
        <end position="154"/>
    </location>
</feature>
<dbReference type="GO" id="GO:0004674">
    <property type="term" value="F:protein serine/threonine kinase activity"/>
    <property type="evidence" value="ECO:0007669"/>
    <property type="project" value="UniProtKB-KW"/>
</dbReference>
<feature type="compositionally biased region" description="Polar residues" evidence="9">
    <location>
        <begin position="193"/>
        <end position="212"/>
    </location>
</feature>
<feature type="coiled-coil region" evidence="8">
    <location>
        <begin position="82"/>
        <end position="109"/>
    </location>
</feature>
<dbReference type="FunFam" id="3.30.200.20:FF:000196">
    <property type="entry name" value="Myosin light chain kinase family, member 4"/>
    <property type="match status" value="1"/>
</dbReference>
<name>A0A7K4XCP3_REGSA</name>
<feature type="compositionally biased region" description="Basic and acidic residues" evidence="9">
    <location>
        <begin position="425"/>
        <end position="435"/>
    </location>
</feature>
<evidence type="ECO:0000313" key="11">
    <source>
        <dbReference type="EMBL" id="NWR44697.1"/>
    </source>
</evidence>
<dbReference type="AlphaFoldDB" id="A0A7K4XCP3"/>
<dbReference type="GO" id="GO:0035556">
    <property type="term" value="P:intracellular signal transduction"/>
    <property type="evidence" value="ECO:0007669"/>
    <property type="project" value="TreeGrafter"/>
</dbReference>
<evidence type="ECO:0000256" key="6">
    <source>
        <dbReference type="ARBA" id="ARBA00022840"/>
    </source>
</evidence>
<keyword evidence="8" id="KW-0175">Coiled coil</keyword>
<evidence type="ECO:0000256" key="2">
    <source>
        <dbReference type="ARBA" id="ARBA00022527"/>
    </source>
</evidence>
<dbReference type="InterPro" id="IPR017441">
    <property type="entry name" value="Protein_kinase_ATP_BS"/>
</dbReference>
<dbReference type="PROSITE" id="PS00107">
    <property type="entry name" value="PROTEIN_KINASE_ATP"/>
    <property type="match status" value="1"/>
</dbReference>
<feature type="region of interest" description="Disordered" evidence="9">
    <location>
        <begin position="377"/>
        <end position="443"/>
    </location>
</feature>
<reference evidence="11 12" key="1">
    <citation type="submission" date="2019-09" db="EMBL/GenBank/DDBJ databases">
        <title>Bird 10,000 Genomes (B10K) Project - Family phase.</title>
        <authorList>
            <person name="Zhang G."/>
        </authorList>
    </citation>
    <scope>NUCLEOTIDE SEQUENCE [LARGE SCALE GENOMIC DNA]</scope>
    <source>
        <strain evidence="11">B10K-DU-001-18</strain>
        <tissue evidence="11">Muscle</tissue>
    </source>
</reference>
<sequence length="794" mass="88867">VNKKLYLLNEKVDKLLHFQEDLTGKLQRVDRGIADVENGISKLAVSRAAPADTDAMQKGPKVPDTAAQADVQSMCSEVLNLMKAAQLDASKHKERLAKIEKRVDTLDKVITFVGEVLKNSKVVDFILKGIVPWKKGSLLEIPVEAKDKSEESGAKPKHGLNNRGTQTESKKPLEGIAVAHKADPKPQLKDRTAQQQGVESAGKTQSSKSCPQQKDIDIKALNQHNGLPFVQQDHAGNQNAPAKAQNVDRAPCLDECHKQLVHQKPGKNEKQPPAPSAASREAVPSTSRAISDTGCESSLEPQHSTRVSKVQKMRHFRLLFYKSRNIFFYNIICNEVAPPKEAITFVQMRYVLSQTSETFCLPLYKIYFTVSQEKTEMAKEGNISDSRGKSPKVKSTPADLKGVKQLPDKLKLQQSPKNISSKPNSEVKGDSKQKELAPPTGKQQPFLKLSVSTCCLPADDSPSPPAPFEHRVVSVKQAEVTASYSVCRHQVLGGGRFGQVHKCTEISTGLNLAAKIIKVKGAKEKEEVKNEINIMNQLNHVNLIQLYDAFEAKNNITLIMEYLDGGELFDRITDENYHLTELDAILFTKQICEGVHYLHQHYILHLDLKPENILCVNHTGNQIKIIDFGLARRYKPCEKLKVNFGTPEFLAPEVVNYDYVSFPTDMWSVGVITYMLLSGLSPFLGETDAETMNYVVNCSWDFDAEAFEQLSEDAKDFISRLLVKEKSCRMSATQCLKHEWLTNLPAKAQKSQLRLKSQLLLQSYMAHRKWKKHFYVVAAANRLKRFQSMSVKLA</sequence>
<dbReference type="OrthoDB" id="10260894at2759"/>
<dbReference type="SMART" id="SM00220">
    <property type="entry name" value="S_TKc"/>
    <property type="match status" value="1"/>
</dbReference>
<dbReference type="PROSITE" id="PS50011">
    <property type="entry name" value="PROTEIN_KINASE_DOM"/>
    <property type="match status" value="1"/>
</dbReference>
<dbReference type="GO" id="GO:0043065">
    <property type="term" value="P:positive regulation of apoptotic process"/>
    <property type="evidence" value="ECO:0007669"/>
    <property type="project" value="TreeGrafter"/>
</dbReference>
<proteinExistence type="inferred from homology"/>
<evidence type="ECO:0000256" key="3">
    <source>
        <dbReference type="ARBA" id="ARBA00022679"/>
    </source>
</evidence>
<evidence type="ECO:0000256" key="8">
    <source>
        <dbReference type="SAM" id="Coils"/>
    </source>
</evidence>
<feature type="compositionally biased region" description="Polar residues" evidence="9">
    <location>
        <begin position="412"/>
        <end position="424"/>
    </location>
</feature>
<dbReference type="Gene3D" id="1.10.510.10">
    <property type="entry name" value="Transferase(Phosphotransferase) domain 1"/>
    <property type="match status" value="1"/>
</dbReference>
<protein>
    <submittedName>
        <fullName evidence="11">MYLK3 kinase</fullName>
    </submittedName>
</protein>
<keyword evidence="12" id="KW-1185">Reference proteome</keyword>
<organism evidence="11 12">
    <name type="scientific">Regulus satrapa</name>
    <name type="common">Golden-crowned kinglet</name>
    <dbReference type="NCBI Taxonomy" id="13245"/>
    <lineage>
        <taxon>Eukaryota</taxon>
        <taxon>Metazoa</taxon>
        <taxon>Chordata</taxon>
        <taxon>Craniata</taxon>
        <taxon>Vertebrata</taxon>
        <taxon>Euteleostomi</taxon>
        <taxon>Archelosauria</taxon>
        <taxon>Archosauria</taxon>
        <taxon>Dinosauria</taxon>
        <taxon>Saurischia</taxon>
        <taxon>Theropoda</taxon>
        <taxon>Coelurosauria</taxon>
        <taxon>Aves</taxon>
        <taxon>Neognathae</taxon>
        <taxon>Neoaves</taxon>
        <taxon>Telluraves</taxon>
        <taxon>Australaves</taxon>
        <taxon>Passeriformes</taxon>
        <taxon>Regulidae</taxon>
        <taxon>Regulus</taxon>
    </lineage>
</organism>
<evidence type="ECO:0000313" key="12">
    <source>
        <dbReference type="Proteomes" id="UP000529728"/>
    </source>
</evidence>
<evidence type="ECO:0000256" key="7">
    <source>
        <dbReference type="PROSITE-ProRule" id="PRU10141"/>
    </source>
</evidence>
<evidence type="ECO:0000256" key="9">
    <source>
        <dbReference type="SAM" id="MobiDB-lite"/>
    </source>
</evidence>
<keyword evidence="3" id="KW-0808">Transferase</keyword>
<feature type="region of interest" description="Disordered" evidence="9">
    <location>
        <begin position="145"/>
        <end position="212"/>
    </location>
</feature>
<feature type="binding site" evidence="7">
    <location>
        <position position="515"/>
    </location>
    <ligand>
        <name>ATP</name>
        <dbReference type="ChEBI" id="CHEBI:30616"/>
    </ligand>
</feature>
<dbReference type="InterPro" id="IPR008271">
    <property type="entry name" value="Ser/Thr_kinase_AS"/>
</dbReference>
<dbReference type="InterPro" id="IPR000719">
    <property type="entry name" value="Prot_kinase_dom"/>
</dbReference>
<evidence type="ECO:0000256" key="5">
    <source>
        <dbReference type="ARBA" id="ARBA00022777"/>
    </source>
</evidence>
<dbReference type="SUPFAM" id="SSF56112">
    <property type="entry name" value="Protein kinase-like (PK-like)"/>
    <property type="match status" value="1"/>
</dbReference>
<evidence type="ECO:0000256" key="1">
    <source>
        <dbReference type="ARBA" id="ARBA00006692"/>
    </source>
</evidence>
<keyword evidence="5 11" id="KW-0418">Kinase</keyword>
<dbReference type="CDD" id="cd14192">
    <property type="entry name" value="STKc_MLCK3"/>
    <property type="match status" value="1"/>
</dbReference>
<evidence type="ECO:0000256" key="4">
    <source>
        <dbReference type="ARBA" id="ARBA00022741"/>
    </source>
</evidence>
<dbReference type="EMBL" id="VWZN01006847">
    <property type="protein sequence ID" value="NWR44697.1"/>
    <property type="molecule type" value="Genomic_DNA"/>
</dbReference>
<dbReference type="GO" id="GO:0005524">
    <property type="term" value="F:ATP binding"/>
    <property type="evidence" value="ECO:0007669"/>
    <property type="project" value="UniProtKB-UniRule"/>
</dbReference>
<dbReference type="PANTHER" id="PTHR24342:SF20">
    <property type="entry name" value="MYOSIN LIGHT CHAIN KINASE, SMOOTH MUSCLE"/>
    <property type="match status" value="1"/>
</dbReference>
<feature type="non-terminal residue" evidence="11">
    <location>
        <position position="1"/>
    </location>
</feature>
<dbReference type="FunFam" id="1.10.510.10:FF:000135">
    <property type="entry name" value="Putative myosin light chain kinase 3"/>
    <property type="match status" value="1"/>
</dbReference>
<keyword evidence="4 7" id="KW-0547">Nucleotide-binding</keyword>